<keyword evidence="1" id="KW-0175">Coiled coil</keyword>
<name>A0A6J5N085_9CAUD</name>
<evidence type="ECO:0000313" key="2">
    <source>
        <dbReference type="EMBL" id="CAB4152985.1"/>
    </source>
</evidence>
<gene>
    <name evidence="2" type="ORF">UFOVP615_40</name>
</gene>
<protein>
    <submittedName>
        <fullName evidence="2">Uncharacterized protein</fullName>
    </submittedName>
</protein>
<proteinExistence type="predicted"/>
<organism evidence="2">
    <name type="scientific">uncultured Caudovirales phage</name>
    <dbReference type="NCBI Taxonomy" id="2100421"/>
    <lineage>
        <taxon>Viruses</taxon>
        <taxon>Duplodnaviria</taxon>
        <taxon>Heunggongvirae</taxon>
        <taxon>Uroviricota</taxon>
        <taxon>Caudoviricetes</taxon>
        <taxon>Peduoviridae</taxon>
        <taxon>Maltschvirus</taxon>
        <taxon>Maltschvirus maltsch</taxon>
    </lineage>
</organism>
<feature type="coiled-coil region" evidence="1">
    <location>
        <begin position="88"/>
        <end position="115"/>
    </location>
</feature>
<reference evidence="2" key="1">
    <citation type="submission" date="2020-04" db="EMBL/GenBank/DDBJ databases">
        <authorList>
            <person name="Chiriac C."/>
            <person name="Salcher M."/>
            <person name="Ghai R."/>
            <person name="Kavagutti S V."/>
        </authorList>
    </citation>
    <scope>NUCLEOTIDE SEQUENCE</scope>
</reference>
<sequence>MIVTREKQGSIICISLKINISDSTFEKLQKSNHFDNFNFTVEEKERFFNFNIEIKPSIGVRTMLLLQDDFSKVQKNIPPSLTSKIKSLESQIKTVGLSEEEKENLKEQLNILNSEFLSNLKNELLTLLSKGDKIEELHEMFFNNKTLTNLLHGEVIVSLDFQERAKLYIDCIEIGLFLTEIVSAEQKKN</sequence>
<evidence type="ECO:0000256" key="1">
    <source>
        <dbReference type="SAM" id="Coils"/>
    </source>
</evidence>
<dbReference type="EMBL" id="LR796584">
    <property type="protein sequence ID" value="CAB4152985.1"/>
    <property type="molecule type" value="Genomic_DNA"/>
</dbReference>
<accession>A0A6J5N085</accession>